<dbReference type="PANTHER" id="PTHR19359:SF150">
    <property type="entry name" value="CYTOCHROME B5"/>
    <property type="match status" value="1"/>
</dbReference>
<dbReference type="InterPro" id="IPR018506">
    <property type="entry name" value="Cyt_B5_heme-BS"/>
</dbReference>
<evidence type="ECO:0000256" key="12">
    <source>
        <dbReference type="ARBA" id="ARBA00038168"/>
    </source>
</evidence>
<name>A0AA36CQX5_9BILA</name>
<keyword evidence="5 14" id="KW-0479">Metal-binding</keyword>
<evidence type="ECO:0000256" key="14">
    <source>
        <dbReference type="RuleBase" id="RU362121"/>
    </source>
</evidence>
<dbReference type="InterPro" id="IPR050668">
    <property type="entry name" value="Cytochrome_b5"/>
</dbReference>
<keyword evidence="6" id="KW-0256">Endoplasmic reticulum</keyword>
<dbReference type="AlphaFoldDB" id="A0AA36CQX5"/>
<dbReference type="GO" id="GO:0020037">
    <property type="term" value="F:heme binding"/>
    <property type="evidence" value="ECO:0007669"/>
    <property type="project" value="UniProtKB-UniRule"/>
</dbReference>
<dbReference type="GO" id="GO:0046872">
    <property type="term" value="F:metal ion binding"/>
    <property type="evidence" value="ECO:0007669"/>
    <property type="project" value="UniProtKB-UniRule"/>
</dbReference>
<keyword evidence="17" id="KW-1185">Reference proteome</keyword>
<feature type="non-terminal residue" evidence="16">
    <location>
        <position position="1"/>
    </location>
</feature>
<keyword evidence="3 14" id="KW-0349">Heme</keyword>
<dbReference type="SUPFAM" id="SSF55856">
    <property type="entry name" value="Cytochrome b5-like heme/steroid binding domain"/>
    <property type="match status" value="1"/>
</dbReference>
<evidence type="ECO:0000256" key="13">
    <source>
        <dbReference type="ARBA" id="ARBA00039806"/>
    </source>
</evidence>
<dbReference type="PRINTS" id="PR00363">
    <property type="entry name" value="CYTOCHROMEB5"/>
</dbReference>
<accession>A0AA36CQX5</accession>
<keyword evidence="8" id="KW-0249">Electron transport</keyword>
<dbReference type="PANTHER" id="PTHR19359">
    <property type="entry name" value="CYTOCHROME B5"/>
    <property type="match status" value="1"/>
</dbReference>
<evidence type="ECO:0000256" key="3">
    <source>
        <dbReference type="ARBA" id="ARBA00022617"/>
    </source>
</evidence>
<evidence type="ECO:0000256" key="8">
    <source>
        <dbReference type="ARBA" id="ARBA00022982"/>
    </source>
</evidence>
<comment type="caution">
    <text evidence="16">The sequence shown here is derived from an EMBL/GenBank/DDBJ whole genome shotgun (WGS) entry which is preliminary data.</text>
</comment>
<dbReference type="Proteomes" id="UP001177023">
    <property type="component" value="Unassembled WGS sequence"/>
</dbReference>
<evidence type="ECO:0000259" key="15">
    <source>
        <dbReference type="PROSITE" id="PS50255"/>
    </source>
</evidence>
<keyword evidence="4 14" id="KW-0812">Transmembrane</keyword>
<feature type="domain" description="Cytochrome b5 heme-binding" evidence="15">
    <location>
        <begin position="2"/>
        <end position="78"/>
    </location>
</feature>
<evidence type="ECO:0000256" key="5">
    <source>
        <dbReference type="ARBA" id="ARBA00022723"/>
    </source>
</evidence>
<keyword evidence="2" id="KW-0813">Transport</keyword>
<evidence type="ECO:0000256" key="2">
    <source>
        <dbReference type="ARBA" id="ARBA00022448"/>
    </source>
</evidence>
<dbReference type="Pfam" id="PF00173">
    <property type="entry name" value="Cyt-b5"/>
    <property type="match status" value="1"/>
</dbReference>
<keyword evidence="14" id="KW-1133">Transmembrane helix</keyword>
<proteinExistence type="inferred from homology"/>
<organism evidence="16 17">
    <name type="scientific">Mesorhabditis spiculigera</name>
    <dbReference type="NCBI Taxonomy" id="96644"/>
    <lineage>
        <taxon>Eukaryota</taxon>
        <taxon>Metazoa</taxon>
        <taxon>Ecdysozoa</taxon>
        <taxon>Nematoda</taxon>
        <taxon>Chromadorea</taxon>
        <taxon>Rhabditida</taxon>
        <taxon>Rhabditina</taxon>
        <taxon>Rhabditomorpha</taxon>
        <taxon>Rhabditoidea</taxon>
        <taxon>Rhabditidae</taxon>
        <taxon>Mesorhabditinae</taxon>
        <taxon>Mesorhabditis</taxon>
    </lineage>
</organism>
<keyword evidence="9 14" id="KW-0408">Iron</keyword>
<dbReference type="InterPro" id="IPR036400">
    <property type="entry name" value="Cyt_B5-like_heme/steroid_sf"/>
</dbReference>
<keyword evidence="7" id="KW-0492">Microsome</keyword>
<dbReference type="FunFam" id="3.10.120.10:FF:000002">
    <property type="entry name" value="Cytochrome b5 type B"/>
    <property type="match status" value="1"/>
</dbReference>
<feature type="transmembrane region" description="Helical" evidence="14">
    <location>
        <begin position="108"/>
        <end position="126"/>
    </location>
</feature>
<evidence type="ECO:0000256" key="9">
    <source>
        <dbReference type="ARBA" id="ARBA00023004"/>
    </source>
</evidence>
<dbReference type="GO" id="GO:0005789">
    <property type="term" value="C:endoplasmic reticulum membrane"/>
    <property type="evidence" value="ECO:0007669"/>
    <property type="project" value="UniProtKB-SubCell"/>
</dbReference>
<evidence type="ECO:0000313" key="16">
    <source>
        <dbReference type="EMBL" id="CAJ0572567.1"/>
    </source>
</evidence>
<evidence type="ECO:0000256" key="11">
    <source>
        <dbReference type="ARBA" id="ARBA00037877"/>
    </source>
</evidence>
<comment type="subcellular location">
    <subcellularLocation>
        <location evidence="1">Endoplasmic reticulum membrane</location>
        <topology evidence="1">Single-pass membrane protein</topology>
        <orientation evidence="1">Cytoplasmic side</orientation>
    </subcellularLocation>
    <subcellularLocation>
        <location evidence="11">Microsome membrane</location>
        <topology evidence="11">Single-pass membrane protein</topology>
        <orientation evidence="11">Cytoplasmic side</orientation>
    </subcellularLocation>
</comment>
<dbReference type="Gene3D" id="3.10.120.10">
    <property type="entry name" value="Cytochrome b5-like heme/steroid binding domain"/>
    <property type="match status" value="1"/>
</dbReference>
<sequence length="136" mass="14823">MGRLISAQEVAEHKTEDSCWFIYKGKVYDVTNFLNEHPGGGDAIVAEAGTDATVAFNDVGHSADAIEMMQDYYIGDLKKEEAFVAPTQPNKTPAPAQSKRVNLAIPPLVWDIVIPSAVGVCLFFAYKRLAQAQHAL</sequence>
<comment type="similarity">
    <text evidence="12 14">Belongs to the cytochrome b5 family.</text>
</comment>
<protein>
    <recommendedName>
        <fullName evidence="13">Cytochrome b5</fullName>
    </recommendedName>
</protein>
<evidence type="ECO:0000256" key="4">
    <source>
        <dbReference type="ARBA" id="ARBA00022692"/>
    </source>
</evidence>
<evidence type="ECO:0000256" key="7">
    <source>
        <dbReference type="ARBA" id="ARBA00022848"/>
    </source>
</evidence>
<reference evidence="16" key="1">
    <citation type="submission" date="2023-06" db="EMBL/GenBank/DDBJ databases">
        <authorList>
            <person name="Delattre M."/>
        </authorList>
    </citation>
    <scope>NUCLEOTIDE SEQUENCE</scope>
    <source>
        <strain evidence="16">AF72</strain>
    </source>
</reference>
<evidence type="ECO:0000256" key="6">
    <source>
        <dbReference type="ARBA" id="ARBA00022824"/>
    </source>
</evidence>
<evidence type="ECO:0000256" key="10">
    <source>
        <dbReference type="ARBA" id="ARBA00023136"/>
    </source>
</evidence>
<dbReference type="InterPro" id="IPR001199">
    <property type="entry name" value="Cyt_B5-like_heme/steroid-bd"/>
</dbReference>
<dbReference type="PROSITE" id="PS00191">
    <property type="entry name" value="CYTOCHROME_B5_1"/>
    <property type="match status" value="1"/>
</dbReference>
<dbReference type="EMBL" id="CATQJA010002600">
    <property type="protein sequence ID" value="CAJ0572567.1"/>
    <property type="molecule type" value="Genomic_DNA"/>
</dbReference>
<gene>
    <name evidence="16" type="ORF">MSPICULIGERA_LOCUS10951</name>
</gene>
<dbReference type="SMART" id="SM01117">
    <property type="entry name" value="Cyt-b5"/>
    <property type="match status" value="1"/>
</dbReference>
<dbReference type="PROSITE" id="PS50255">
    <property type="entry name" value="CYTOCHROME_B5_2"/>
    <property type="match status" value="1"/>
</dbReference>
<evidence type="ECO:0000313" key="17">
    <source>
        <dbReference type="Proteomes" id="UP001177023"/>
    </source>
</evidence>
<evidence type="ECO:0000256" key="1">
    <source>
        <dbReference type="ARBA" id="ARBA00004131"/>
    </source>
</evidence>
<keyword evidence="10 14" id="KW-0472">Membrane</keyword>